<feature type="region of interest" description="Disordered" evidence="1">
    <location>
        <begin position="1"/>
        <end position="29"/>
    </location>
</feature>
<feature type="compositionally biased region" description="Basic and acidic residues" evidence="1">
    <location>
        <begin position="70"/>
        <end position="87"/>
    </location>
</feature>
<keyword evidence="3" id="KW-1185">Reference proteome</keyword>
<feature type="compositionally biased region" description="Basic and acidic residues" evidence="1">
    <location>
        <begin position="12"/>
        <end position="22"/>
    </location>
</feature>
<gene>
    <name evidence="2" type="ORF">DUNSADRAFT_16186</name>
</gene>
<proteinExistence type="predicted"/>
<feature type="compositionally biased region" description="Basic residues" evidence="1">
    <location>
        <begin position="1"/>
        <end position="11"/>
    </location>
</feature>
<protein>
    <submittedName>
        <fullName evidence="2">Uncharacterized protein</fullName>
    </submittedName>
</protein>
<dbReference type="Proteomes" id="UP000815325">
    <property type="component" value="Unassembled WGS sequence"/>
</dbReference>
<evidence type="ECO:0000313" key="2">
    <source>
        <dbReference type="EMBL" id="KAF5829365.1"/>
    </source>
</evidence>
<sequence>MARTPGARKQKKEQATFEDGSKKPNTKLQKRLDGLMRVIEDTSKPHQTRLNSAKKYAEAMRTRKSANLKQEIDPEALVREKSGGQAN</sequence>
<organism evidence="2 3">
    <name type="scientific">Dunaliella salina</name>
    <name type="common">Green alga</name>
    <name type="synonym">Protococcus salinus</name>
    <dbReference type="NCBI Taxonomy" id="3046"/>
    <lineage>
        <taxon>Eukaryota</taxon>
        <taxon>Viridiplantae</taxon>
        <taxon>Chlorophyta</taxon>
        <taxon>core chlorophytes</taxon>
        <taxon>Chlorophyceae</taxon>
        <taxon>CS clade</taxon>
        <taxon>Chlamydomonadales</taxon>
        <taxon>Dunaliellaceae</taxon>
        <taxon>Dunaliella</taxon>
    </lineage>
</organism>
<feature type="region of interest" description="Disordered" evidence="1">
    <location>
        <begin position="61"/>
        <end position="87"/>
    </location>
</feature>
<name>A0ABQ7G420_DUNSA</name>
<comment type="caution">
    <text evidence="2">The sequence shown here is derived from an EMBL/GenBank/DDBJ whole genome shotgun (WGS) entry which is preliminary data.</text>
</comment>
<reference evidence="2" key="1">
    <citation type="submission" date="2017-08" db="EMBL/GenBank/DDBJ databases">
        <authorList>
            <person name="Polle J.E."/>
            <person name="Barry K."/>
            <person name="Cushman J."/>
            <person name="Schmutz J."/>
            <person name="Tran D."/>
            <person name="Hathwaick L.T."/>
            <person name="Yim W.C."/>
            <person name="Jenkins J."/>
            <person name="Mckie-Krisberg Z.M."/>
            <person name="Prochnik S."/>
            <person name="Lindquist E."/>
            <person name="Dockter R.B."/>
            <person name="Adam C."/>
            <person name="Molina H."/>
            <person name="Bunkerborg J."/>
            <person name="Jin E."/>
            <person name="Buchheim M."/>
            <person name="Magnuson J."/>
        </authorList>
    </citation>
    <scope>NUCLEOTIDE SEQUENCE</scope>
    <source>
        <strain evidence="2">CCAP 19/18</strain>
    </source>
</reference>
<dbReference type="EMBL" id="MU070169">
    <property type="protein sequence ID" value="KAF5829365.1"/>
    <property type="molecule type" value="Genomic_DNA"/>
</dbReference>
<evidence type="ECO:0000256" key="1">
    <source>
        <dbReference type="SAM" id="MobiDB-lite"/>
    </source>
</evidence>
<evidence type="ECO:0000313" key="3">
    <source>
        <dbReference type="Proteomes" id="UP000815325"/>
    </source>
</evidence>
<accession>A0ABQ7G420</accession>